<evidence type="ECO:0000313" key="1">
    <source>
        <dbReference type="EMBL" id="RMZ72028.1"/>
    </source>
</evidence>
<dbReference type="Proteomes" id="UP000265663">
    <property type="component" value="Unassembled WGS sequence"/>
</dbReference>
<dbReference type="OrthoDB" id="5440at2759"/>
<dbReference type="PANTHER" id="PTHR38436:SF3">
    <property type="entry name" value="CARBOXYMETHYLENEBUTENOLIDASE-RELATED"/>
    <property type="match status" value="1"/>
</dbReference>
<organism evidence="1 2">
    <name type="scientific">Pyrenophora seminiperda CCB06</name>
    <dbReference type="NCBI Taxonomy" id="1302712"/>
    <lineage>
        <taxon>Eukaryota</taxon>
        <taxon>Fungi</taxon>
        <taxon>Dikarya</taxon>
        <taxon>Ascomycota</taxon>
        <taxon>Pezizomycotina</taxon>
        <taxon>Dothideomycetes</taxon>
        <taxon>Pleosporomycetidae</taxon>
        <taxon>Pleosporales</taxon>
        <taxon>Pleosporineae</taxon>
        <taxon>Pleosporaceae</taxon>
        <taxon>Pyrenophora</taxon>
    </lineage>
</organism>
<dbReference type="PANTHER" id="PTHR38436">
    <property type="entry name" value="POLYKETIDE CYCLASE SNOAL-LIKE DOMAIN"/>
    <property type="match status" value="1"/>
</dbReference>
<dbReference type="InterPro" id="IPR032710">
    <property type="entry name" value="NTF2-like_dom_sf"/>
</dbReference>
<dbReference type="GO" id="GO:0030638">
    <property type="term" value="P:polyketide metabolic process"/>
    <property type="evidence" value="ECO:0007669"/>
    <property type="project" value="InterPro"/>
</dbReference>
<sequence length="394" mass="43410">MSITSFDDRPGRGGFLTFNSGLPRIYLSCALPAPEKALLAWREEGYDTRFLPYEPGTQSQAEYIASLKTLSSSLSLGEHYALIAYGDAASLVLKTAQKPLAKCCAIIALYPSVLPSPKTLFPNSHQLQVHVAGRQHATTAIPRPDMCAWKLYVYENCTTGFADPSSPHHEAIESNLAWTRTLSCIRRGFGKNLDLEPLAQAHWAAKYDDTSDPDRASMAVVKNMSQDAPHVTFLPTCQGGVGRRQLASFYADFFVPSLVEDFRMRLVSRTMGVNRVVDEVVVTFTHSDEVDWMLPGVKPTGKKVEVAMVSVVAVRGEKLVSEHVYWDQASVLVQVGLLDPKTVPQMKTKKMRGAVEDLEQLPVVGGEAARLLVEPREEGYNGLLEVNGLMRRVG</sequence>
<dbReference type="EMBL" id="KE747829">
    <property type="protein sequence ID" value="RMZ72028.1"/>
    <property type="molecule type" value="Genomic_DNA"/>
</dbReference>
<reference evidence="1 2" key="1">
    <citation type="journal article" date="2014" name="PLoS ONE">
        <title>De novo Genome Assembly of the Fungal Plant Pathogen Pyrenophora semeniperda.</title>
        <authorList>
            <person name="Soliai M.M."/>
            <person name="Meyer S.E."/>
            <person name="Udall J.A."/>
            <person name="Elzinga D.E."/>
            <person name="Hermansen R.A."/>
            <person name="Bodily P.M."/>
            <person name="Hart A.A."/>
            <person name="Coleman C.E."/>
        </authorList>
    </citation>
    <scope>NUCLEOTIDE SEQUENCE [LARGE SCALE GENOMIC DNA]</scope>
    <source>
        <strain evidence="1 2">CCB06</strain>
        <tissue evidence="1">Mycelium</tissue>
    </source>
</reference>
<dbReference type="GO" id="GO:0016787">
    <property type="term" value="F:hydrolase activity"/>
    <property type="evidence" value="ECO:0007669"/>
    <property type="project" value="UniProtKB-KW"/>
</dbReference>
<dbReference type="AlphaFoldDB" id="A0A3M7MC54"/>
<protein>
    <submittedName>
        <fullName evidence="1">Dienelactone hydrolase</fullName>
    </submittedName>
</protein>
<name>A0A3M7MC54_9PLEO</name>
<keyword evidence="2" id="KW-1185">Reference proteome</keyword>
<dbReference type="Gene3D" id="3.10.450.50">
    <property type="match status" value="1"/>
</dbReference>
<accession>A0A3M7MC54</accession>
<evidence type="ECO:0000313" key="2">
    <source>
        <dbReference type="Proteomes" id="UP000265663"/>
    </source>
</evidence>
<keyword evidence="1" id="KW-0378">Hydrolase</keyword>
<dbReference type="SUPFAM" id="SSF54427">
    <property type="entry name" value="NTF2-like"/>
    <property type="match status" value="1"/>
</dbReference>
<proteinExistence type="predicted"/>
<gene>
    <name evidence="1" type="ORF">GMOD_00007017</name>
</gene>
<dbReference type="InterPro" id="IPR009959">
    <property type="entry name" value="Cyclase_SnoaL-like"/>
</dbReference>